<dbReference type="Gene3D" id="2.60.40.10">
    <property type="entry name" value="Immunoglobulins"/>
    <property type="match status" value="1"/>
</dbReference>
<feature type="region of interest" description="Disordered" evidence="2">
    <location>
        <begin position="57"/>
        <end position="81"/>
    </location>
</feature>
<feature type="domain" description="Secretion system C-terminal sorting" evidence="4">
    <location>
        <begin position="683"/>
        <end position="745"/>
    </location>
</feature>
<proteinExistence type="predicted"/>
<gene>
    <name evidence="5" type="ORF">EAX61_10455</name>
</gene>
<protein>
    <submittedName>
        <fullName evidence="5">T9SS C-terminal target domain-containing protein</fullName>
    </submittedName>
</protein>
<dbReference type="NCBIfam" id="TIGR04183">
    <property type="entry name" value="Por_Secre_tail"/>
    <property type="match status" value="1"/>
</dbReference>
<accession>A0A3M0FZ71</accession>
<dbReference type="OrthoDB" id="1488385at2"/>
<keyword evidence="6" id="KW-1185">Reference proteome</keyword>
<comment type="caution">
    <text evidence="5">The sequence shown here is derived from an EMBL/GenBank/DDBJ whole genome shotgun (WGS) entry which is preliminary data.</text>
</comment>
<reference evidence="5 6" key="1">
    <citation type="submission" date="2018-10" db="EMBL/GenBank/DDBJ databases">
        <title>Dokdonia luteus sp. nov., isolated from sea water.</title>
        <authorList>
            <person name="Zhou L.Y."/>
            <person name="Du Z.J."/>
        </authorList>
    </citation>
    <scope>NUCLEOTIDE SEQUENCE [LARGE SCALE GENOMIC DNA]</scope>
    <source>
        <strain evidence="5 6">SH27</strain>
    </source>
</reference>
<organism evidence="5 6">
    <name type="scientific">Dokdonia sinensis</name>
    <dbReference type="NCBI Taxonomy" id="2479847"/>
    <lineage>
        <taxon>Bacteria</taxon>
        <taxon>Pseudomonadati</taxon>
        <taxon>Bacteroidota</taxon>
        <taxon>Flavobacteriia</taxon>
        <taxon>Flavobacteriales</taxon>
        <taxon>Flavobacteriaceae</taxon>
        <taxon>Dokdonia</taxon>
    </lineage>
</organism>
<keyword evidence="1 3" id="KW-0732">Signal</keyword>
<dbReference type="EMBL" id="REFV01000009">
    <property type="protein sequence ID" value="RMB58031.1"/>
    <property type="molecule type" value="Genomic_DNA"/>
</dbReference>
<dbReference type="InterPro" id="IPR013783">
    <property type="entry name" value="Ig-like_fold"/>
</dbReference>
<sequence>MLKVTKILAVTLLALGGTAMAQERGTAGPGSAGMLSNPVSVPSIAEQARTGKLIFADDSRPSGARPKKRVGPNLPIGKGSKSADLALQKNSATRAGRAPSLVFDADEQTSAGVTDPTGAVGPDHFIGAWNSAFRIFDKEGNPLTNEMSLGSLFAGNTLGDPIVFFDPYLDNEPGEPRGRFVITEFDSSPNGINIAVCKGPDPVNDGWWVYTTGFETGGSGTNSPTFPDYTKFSVWADAYYVTANISNTPGSPNNSDKVFALEREKMANGEEAQFVGFPLPGKSTANFFSPQGFTSTGGSESEPGNFSVVYLQDDAFNGINDDHLKVWTFNVDWEDTSNSTVSDPAQIIETEDFISVFDGGSFSNLRQPNGVSIDALAFTIMNQAHVRKFDGYNSAIFNFVVDTDPGAGNANELAGVRWYELRQTAQGEPWEIFQEGTYTAPDGRHAFSASMAMDIYGNIGMAYSSVSDTESLSIRYTGRLNGDPSGEMTIEEELIGQSTRDASSNRVADYVHLSIDPKDDLTFWHIAEYYNPNKRNVVGVFDHAQPTANDVAIIDTTPNSGVLDGPQTISVTIQNYGTEAQSNIPVSYQINGGDLVEEEWSGTLAPGEVVIYDFEEQGEFSPNGALSRIETRTNLANDNVPFNDIYGENVKNDAVLSLDDLFINNAELNISSTDNNHFDVLVRSNYSELLQITVYDLNGRLLMSNFMPNNGNKFTYQLDMSYAASGVYLVKVGEKDFEKTSKILVK</sequence>
<feature type="signal peptide" evidence="3">
    <location>
        <begin position="1"/>
        <end position="21"/>
    </location>
</feature>
<dbReference type="Pfam" id="PF18962">
    <property type="entry name" value="Por_Secre_tail"/>
    <property type="match status" value="1"/>
</dbReference>
<evidence type="ECO:0000256" key="2">
    <source>
        <dbReference type="SAM" id="MobiDB-lite"/>
    </source>
</evidence>
<feature type="chain" id="PRO_5018231669" evidence="3">
    <location>
        <begin position="22"/>
        <end position="746"/>
    </location>
</feature>
<dbReference type="AlphaFoldDB" id="A0A3M0FZ71"/>
<evidence type="ECO:0000313" key="5">
    <source>
        <dbReference type="EMBL" id="RMB58031.1"/>
    </source>
</evidence>
<dbReference type="InterPro" id="IPR026444">
    <property type="entry name" value="Secre_tail"/>
</dbReference>
<evidence type="ECO:0000313" key="6">
    <source>
        <dbReference type="Proteomes" id="UP000281985"/>
    </source>
</evidence>
<evidence type="ECO:0000256" key="1">
    <source>
        <dbReference type="ARBA" id="ARBA00022729"/>
    </source>
</evidence>
<evidence type="ECO:0000256" key="3">
    <source>
        <dbReference type="SAM" id="SignalP"/>
    </source>
</evidence>
<dbReference type="Proteomes" id="UP000281985">
    <property type="component" value="Unassembled WGS sequence"/>
</dbReference>
<dbReference type="RefSeq" id="WP_121917634.1">
    <property type="nucleotide sequence ID" value="NZ_REFV01000009.1"/>
</dbReference>
<evidence type="ECO:0000259" key="4">
    <source>
        <dbReference type="Pfam" id="PF18962"/>
    </source>
</evidence>
<name>A0A3M0FZ71_9FLAO</name>